<evidence type="ECO:0000313" key="1">
    <source>
        <dbReference type="EMBL" id="OIQ70075.1"/>
    </source>
</evidence>
<dbReference type="SUPFAM" id="SSF51735">
    <property type="entry name" value="NAD(P)-binding Rossmann-fold domains"/>
    <property type="match status" value="1"/>
</dbReference>
<accession>A0A1J5PXP3</accession>
<organism evidence="1">
    <name type="scientific">mine drainage metagenome</name>
    <dbReference type="NCBI Taxonomy" id="410659"/>
    <lineage>
        <taxon>unclassified sequences</taxon>
        <taxon>metagenomes</taxon>
        <taxon>ecological metagenomes</taxon>
    </lineage>
</organism>
<name>A0A1J5PXP3_9ZZZZ</name>
<reference evidence="1" key="1">
    <citation type="submission" date="2016-10" db="EMBL/GenBank/DDBJ databases">
        <title>Sequence of Gallionella enrichment culture.</title>
        <authorList>
            <person name="Poehlein A."/>
            <person name="Muehling M."/>
            <person name="Daniel R."/>
        </authorList>
    </citation>
    <scope>NUCLEOTIDE SEQUENCE</scope>
</reference>
<comment type="caution">
    <text evidence="1">The sequence shown here is derived from an EMBL/GenBank/DDBJ whole genome shotgun (WGS) entry which is preliminary data.</text>
</comment>
<proteinExistence type="predicted"/>
<dbReference type="AlphaFoldDB" id="A0A1J5PXP3"/>
<protein>
    <recommendedName>
        <fullName evidence="2">NAD-dependent epimerase/dehydratase</fullName>
    </recommendedName>
</protein>
<dbReference type="Gene3D" id="3.40.50.720">
    <property type="entry name" value="NAD(P)-binding Rossmann-like Domain"/>
    <property type="match status" value="1"/>
</dbReference>
<sequence>MDKPGHRFGRIHRDDIARTVVAAMMQDRPPAPRVLNLTDDEPSESAAVVTEAAALRGVAPPPVVAFADALPTMSPMARSFWAENRQIANTKTKAALGIEWLYPTYREGLRAILAQERGNRLP</sequence>
<dbReference type="InterPro" id="IPR036291">
    <property type="entry name" value="NAD(P)-bd_dom_sf"/>
</dbReference>
<gene>
    <name evidence="1" type="ORF">GALL_483200</name>
</gene>
<evidence type="ECO:0008006" key="2">
    <source>
        <dbReference type="Google" id="ProtNLM"/>
    </source>
</evidence>
<dbReference type="EMBL" id="MLJW01004380">
    <property type="protein sequence ID" value="OIQ70075.1"/>
    <property type="molecule type" value="Genomic_DNA"/>
</dbReference>